<dbReference type="Gene3D" id="3.50.50.60">
    <property type="entry name" value="FAD/NAD(P)-binding domain"/>
    <property type="match status" value="1"/>
</dbReference>
<evidence type="ECO:0000313" key="4">
    <source>
        <dbReference type="Proteomes" id="UP001611383"/>
    </source>
</evidence>
<dbReference type="NCBIfam" id="NF004829">
    <property type="entry name" value="PRK06183.1-3"/>
    <property type="match status" value="1"/>
</dbReference>
<dbReference type="InterPro" id="IPR002938">
    <property type="entry name" value="FAD-bd"/>
</dbReference>
<gene>
    <name evidence="3" type="ORF">F0U60_06540</name>
</gene>
<dbReference type="PRINTS" id="PR00420">
    <property type="entry name" value="RNGMNOXGNASE"/>
</dbReference>
<accession>A0ABY9WJN2</accession>
<dbReference type="Pfam" id="PF01494">
    <property type="entry name" value="FAD_binding_3"/>
    <property type="match status" value="1"/>
</dbReference>
<feature type="domain" description="FAD-binding" evidence="2">
    <location>
        <begin position="7"/>
        <end position="346"/>
    </location>
</feature>
<sequence length="550" mass="60673">MTPLVEDTDVLISGCGPVGALTANLLGLYGVRTVVLERDLTPHSQPRAITCDDEAMRIYQAAGLADVLDAHMYTCPEVELVGASGELFARLVIQGTDFGYGYSALRFFSQPYLERILRLGLSRFPHVSLRLGQRVEAYAQDAQGISVTVRDARDGSERTVRARYLLACDGGRSTLRQLAGIDMVGATYDEGMLAISLLLPEPPPPLCRMVCDPHRHVFVARCAGNELRVECMIRADEKPEDLLRPERIREFISPYVDPDRATVQRAAAYIFNRRVASRWREGRLFLLGDAAHLMPPVLGQGLCSGLRDAANLSWKLASVIHGHADEPLLDTYELERRPHAEAMLEASVNMGRIVLTGSRPIAFVRDNLFRALDRIPRVQRFIRNLEFKPRPLIPRGFMLGGSRGHSQAPEGTYFPQPRVGAPGGKEVRLDELLGSGFSILVHPETREVSLKAAQVLAESIGARCLRIIPPRSGHAQPGEVVDVEGKLDAWFREHRVDIAVLRPDRYLFGAVRGSHLSWLSAALRGWIHGPLRTVEAGALESAPAFISSVG</sequence>
<dbReference type="Proteomes" id="UP001611383">
    <property type="component" value="Chromosome"/>
</dbReference>
<dbReference type="Gene3D" id="3.30.70.2450">
    <property type="match status" value="1"/>
</dbReference>
<evidence type="ECO:0000313" key="3">
    <source>
        <dbReference type="EMBL" id="WNG43790.1"/>
    </source>
</evidence>
<name>A0ABY9WJN2_9BACT</name>
<dbReference type="PANTHER" id="PTHR43476:SF3">
    <property type="entry name" value="FAD-BINDING MONOOXYGENASE"/>
    <property type="match status" value="1"/>
</dbReference>
<reference evidence="3 4" key="1">
    <citation type="submission" date="2019-08" db="EMBL/GenBank/DDBJ databases">
        <title>Archangium and Cystobacter genomes.</title>
        <authorList>
            <person name="Chen I.-C.K."/>
            <person name="Wielgoss S."/>
        </authorList>
    </citation>
    <scope>NUCLEOTIDE SEQUENCE [LARGE SCALE GENOMIC DNA]</scope>
    <source>
        <strain evidence="3 4">Cbm 6</strain>
    </source>
</reference>
<proteinExistence type="predicted"/>
<organism evidence="3 4">
    <name type="scientific">Archangium minus</name>
    <dbReference type="NCBI Taxonomy" id="83450"/>
    <lineage>
        <taxon>Bacteria</taxon>
        <taxon>Pseudomonadati</taxon>
        <taxon>Myxococcota</taxon>
        <taxon>Myxococcia</taxon>
        <taxon>Myxococcales</taxon>
        <taxon>Cystobacterineae</taxon>
        <taxon>Archangiaceae</taxon>
        <taxon>Archangium</taxon>
    </lineage>
</organism>
<dbReference type="InterPro" id="IPR050631">
    <property type="entry name" value="PheA/TfdB_FAD_monoxygenase"/>
</dbReference>
<keyword evidence="1" id="KW-0560">Oxidoreductase</keyword>
<protein>
    <submittedName>
        <fullName evidence="3">Bifunctional 3-(3-hydroxy-phenyl)propionate/3-hydroxycinnamic acid hydroxylase</fullName>
    </submittedName>
</protein>
<dbReference type="SUPFAM" id="SSF51905">
    <property type="entry name" value="FAD/NAD(P)-binding domain"/>
    <property type="match status" value="1"/>
</dbReference>
<keyword evidence="4" id="KW-1185">Reference proteome</keyword>
<evidence type="ECO:0000259" key="2">
    <source>
        <dbReference type="Pfam" id="PF01494"/>
    </source>
</evidence>
<dbReference type="RefSeq" id="WP_395815498.1">
    <property type="nucleotide sequence ID" value="NZ_CP043494.1"/>
</dbReference>
<evidence type="ECO:0000256" key="1">
    <source>
        <dbReference type="ARBA" id="ARBA00023002"/>
    </source>
</evidence>
<dbReference type="InterPro" id="IPR036188">
    <property type="entry name" value="FAD/NAD-bd_sf"/>
</dbReference>
<dbReference type="EMBL" id="CP043494">
    <property type="protein sequence ID" value="WNG43790.1"/>
    <property type="molecule type" value="Genomic_DNA"/>
</dbReference>
<dbReference type="PANTHER" id="PTHR43476">
    <property type="entry name" value="3-(3-HYDROXY-PHENYL)PROPIONATE/3-HYDROXYCINNAMIC ACID HYDROXYLASE"/>
    <property type="match status" value="1"/>
</dbReference>